<feature type="binding site" evidence="9">
    <location>
        <begin position="41"/>
        <end position="42"/>
    </location>
    <ligand>
        <name>substrate</name>
    </ligand>
</feature>
<dbReference type="InterPro" id="IPR036393">
    <property type="entry name" value="AceGlu_kinase-like_sf"/>
</dbReference>
<protein>
    <recommendedName>
        <fullName evidence="9">Acetylglutamate kinase</fullName>
        <ecNumber evidence="9">2.7.2.8</ecNumber>
    </recommendedName>
    <alternativeName>
        <fullName evidence="9">N-acetyl-L-glutamate 5-phosphotransferase</fullName>
    </alternativeName>
    <alternativeName>
        <fullName evidence="9">NAG kinase</fullName>
        <shortName evidence="9">NAGK</shortName>
    </alternativeName>
</protein>
<dbReference type="Proteomes" id="UP001596143">
    <property type="component" value="Unassembled WGS sequence"/>
</dbReference>
<dbReference type="PANTHER" id="PTHR23342:SF0">
    <property type="entry name" value="N-ACETYLGLUTAMATE SYNTHASE, MITOCHONDRIAL"/>
    <property type="match status" value="1"/>
</dbReference>
<keyword evidence="5 9" id="KW-0547">Nucleotide-binding</keyword>
<reference evidence="12" key="1">
    <citation type="journal article" date="2019" name="Int. J. Syst. Evol. Microbiol.">
        <title>The Global Catalogue of Microorganisms (GCM) 10K type strain sequencing project: providing services to taxonomists for standard genome sequencing and annotation.</title>
        <authorList>
            <consortium name="The Broad Institute Genomics Platform"/>
            <consortium name="The Broad Institute Genome Sequencing Center for Infectious Disease"/>
            <person name="Wu L."/>
            <person name="Ma J."/>
        </authorList>
    </citation>
    <scope>NUCLEOTIDE SEQUENCE [LARGE SCALE GENOMIC DNA]</scope>
    <source>
        <strain evidence="12">CGMCC 1.15790</strain>
    </source>
</reference>
<feature type="domain" description="Aspartate/glutamate/uridylate kinase" evidence="10">
    <location>
        <begin position="4"/>
        <end position="234"/>
    </location>
</feature>
<keyword evidence="12" id="KW-1185">Reference proteome</keyword>
<dbReference type="SUPFAM" id="SSF53633">
    <property type="entry name" value="Carbamate kinase-like"/>
    <property type="match status" value="1"/>
</dbReference>
<keyword evidence="6 9" id="KW-0418">Kinase</keyword>
<comment type="catalytic activity">
    <reaction evidence="8 9">
        <text>N-acetyl-L-glutamate + ATP = N-acetyl-L-glutamyl 5-phosphate + ADP</text>
        <dbReference type="Rhea" id="RHEA:14629"/>
        <dbReference type="ChEBI" id="CHEBI:30616"/>
        <dbReference type="ChEBI" id="CHEBI:44337"/>
        <dbReference type="ChEBI" id="CHEBI:57936"/>
        <dbReference type="ChEBI" id="CHEBI:456216"/>
        <dbReference type="EC" id="2.7.2.8"/>
    </reaction>
</comment>
<evidence type="ECO:0000256" key="5">
    <source>
        <dbReference type="ARBA" id="ARBA00022741"/>
    </source>
</evidence>
<dbReference type="PIRSF" id="PIRSF000728">
    <property type="entry name" value="NAGK"/>
    <property type="match status" value="1"/>
</dbReference>
<dbReference type="EC" id="2.7.2.8" evidence="9"/>
<name>A0ABW0U376_9BACI</name>
<comment type="subcellular location">
    <subcellularLocation>
        <location evidence="9">Cytoplasm</location>
    </subcellularLocation>
</comment>
<comment type="pathway">
    <text evidence="1 9">Amino-acid biosynthesis; L-arginine biosynthesis; N(2)-acetyl-L-ornithine from L-glutamate: step 2/4.</text>
</comment>
<dbReference type="Gene3D" id="3.40.1160.10">
    <property type="entry name" value="Acetylglutamate kinase-like"/>
    <property type="match status" value="1"/>
</dbReference>
<evidence type="ECO:0000259" key="10">
    <source>
        <dbReference type="Pfam" id="PF00696"/>
    </source>
</evidence>
<dbReference type="HAMAP" id="MF_00082">
    <property type="entry name" value="ArgB"/>
    <property type="match status" value="1"/>
</dbReference>
<comment type="function">
    <text evidence="9">Catalyzes the ATP-dependent phosphorylation of N-acetyl-L-glutamate.</text>
</comment>
<evidence type="ECO:0000256" key="8">
    <source>
        <dbReference type="ARBA" id="ARBA00048141"/>
    </source>
</evidence>
<organism evidence="11 12">
    <name type="scientific">Aliibacillus thermotolerans</name>
    <dbReference type="NCBI Taxonomy" id="1834418"/>
    <lineage>
        <taxon>Bacteria</taxon>
        <taxon>Bacillati</taxon>
        <taxon>Bacillota</taxon>
        <taxon>Bacilli</taxon>
        <taxon>Bacillales</taxon>
        <taxon>Bacillaceae</taxon>
        <taxon>Aliibacillus</taxon>
    </lineage>
</organism>
<evidence type="ECO:0000256" key="6">
    <source>
        <dbReference type="ARBA" id="ARBA00022777"/>
    </source>
</evidence>
<dbReference type="NCBIfam" id="TIGR00761">
    <property type="entry name" value="argB"/>
    <property type="match status" value="1"/>
</dbReference>
<dbReference type="InterPro" id="IPR004662">
    <property type="entry name" value="AcgluKinase_fam"/>
</dbReference>
<dbReference type="RefSeq" id="WP_270896257.1">
    <property type="nucleotide sequence ID" value="NZ_JBHSPF010000015.1"/>
</dbReference>
<keyword evidence="7 9" id="KW-0067">ATP-binding</keyword>
<evidence type="ECO:0000256" key="4">
    <source>
        <dbReference type="ARBA" id="ARBA00022679"/>
    </source>
</evidence>
<sequence length="262" mass="27917">MEYIVVVKCGGSTVDELSPSFFESICKMKENGKHPVIVHGGGPAINGMLQALQIETEFVDGRRKTTPKVLETVEMVLSGKVNKQIVAQIQSVNEKAIGLSGVDAKLLTATAIERETLGLVGKIKAVNVSFLRELLEMGYIPVIAPIALDERGEKLNINADEAAGAIASALQAEELVFVTDVDGVLVDGQLQETLSVSEIDTYIEDGTIYGGMIPKVNAARESLTGDIKKVTIANGNGKNTDENGALIGTTIMKEEFIAQEDA</sequence>
<dbReference type="GO" id="GO:0003991">
    <property type="term" value="F:acetylglutamate kinase activity"/>
    <property type="evidence" value="ECO:0007669"/>
    <property type="project" value="UniProtKB-EC"/>
</dbReference>
<dbReference type="InterPro" id="IPR037528">
    <property type="entry name" value="ArgB"/>
</dbReference>
<comment type="caution">
    <text evidence="11">The sequence shown here is derived from an EMBL/GenBank/DDBJ whole genome shotgun (WGS) entry which is preliminary data.</text>
</comment>
<dbReference type="EMBL" id="JBHSPF010000015">
    <property type="protein sequence ID" value="MFC5627861.1"/>
    <property type="molecule type" value="Genomic_DNA"/>
</dbReference>
<evidence type="ECO:0000256" key="7">
    <source>
        <dbReference type="ARBA" id="ARBA00022840"/>
    </source>
</evidence>
<gene>
    <name evidence="9 11" type="primary">argB</name>
    <name evidence="11" type="ORF">ACFPTR_02995</name>
</gene>
<keyword evidence="4 9" id="KW-0808">Transferase</keyword>
<dbReference type="PANTHER" id="PTHR23342">
    <property type="entry name" value="N-ACETYLGLUTAMATE SYNTHASE"/>
    <property type="match status" value="1"/>
</dbReference>
<evidence type="ECO:0000256" key="9">
    <source>
        <dbReference type="HAMAP-Rule" id="MF_00082"/>
    </source>
</evidence>
<comment type="similarity">
    <text evidence="9">Belongs to the acetylglutamate kinase family. ArgB subfamily.</text>
</comment>
<evidence type="ECO:0000256" key="1">
    <source>
        <dbReference type="ARBA" id="ARBA00004828"/>
    </source>
</evidence>
<dbReference type="InterPro" id="IPR001048">
    <property type="entry name" value="Asp/Glu/Uridylate_kinase"/>
</dbReference>
<evidence type="ECO:0000313" key="12">
    <source>
        <dbReference type="Proteomes" id="UP001596143"/>
    </source>
</evidence>
<evidence type="ECO:0000256" key="2">
    <source>
        <dbReference type="ARBA" id="ARBA00022571"/>
    </source>
</evidence>
<keyword evidence="3 9" id="KW-0028">Amino-acid biosynthesis</keyword>
<keyword evidence="9" id="KW-0963">Cytoplasm</keyword>
<dbReference type="CDD" id="cd04238">
    <property type="entry name" value="AAK_NAGK-like"/>
    <property type="match status" value="1"/>
</dbReference>
<dbReference type="Pfam" id="PF00696">
    <property type="entry name" value="AA_kinase"/>
    <property type="match status" value="1"/>
</dbReference>
<keyword evidence="2 9" id="KW-0055">Arginine biosynthesis</keyword>
<evidence type="ECO:0000313" key="11">
    <source>
        <dbReference type="EMBL" id="MFC5627861.1"/>
    </source>
</evidence>
<proteinExistence type="inferred from homology"/>
<evidence type="ECO:0000256" key="3">
    <source>
        <dbReference type="ARBA" id="ARBA00022605"/>
    </source>
</evidence>
<accession>A0ABW0U376</accession>
<feature type="site" description="Transition state stabilizer" evidence="9">
    <location>
        <position position="215"/>
    </location>
</feature>
<feature type="binding site" evidence="9">
    <location>
        <position position="156"/>
    </location>
    <ligand>
        <name>substrate</name>
    </ligand>
</feature>
<feature type="binding site" evidence="9">
    <location>
        <position position="63"/>
    </location>
    <ligand>
        <name>substrate</name>
    </ligand>
</feature>
<feature type="site" description="Transition state stabilizer" evidence="9">
    <location>
        <position position="8"/>
    </location>
</feature>